<dbReference type="InterPro" id="IPR005665">
    <property type="entry name" value="SecF_bac"/>
</dbReference>
<evidence type="ECO:0000256" key="7">
    <source>
        <dbReference type="ARBA" id="ARBA00023010"/>
    </source>
</evidence>
<dbReference type="RefSeq" id="WP_074791702.1">
    <property type="nucleotide sequence ID" value="NZ_FNZX01000014.1"/>
</dbReference>
<dbReference type="HAMAP" id="MF_01464_B">
    <property type="entry name" value="SecF_B"/>
    <property type="match status" value="1"/>
</dbReference>
<evidence type="ECO:0000259" key="12">
    <source>
        <dbReference type="Pfam" id="PF21760"/>
    </source>
</evidence>
<dbReference type="Gene3D" id="3.30.1360.200">
    <property type="match status" value="1"/>
</dbReference>
<comment type="function">
    <text evidence="9">Part of the Sec protein translocase complex. Interacts with the SecYEG preprotein conducting channel. SecDF uses the proton motive force (PMF) to complete protein translocation after the ATP-dependent function of SecA.</text>
</comment>
<dbReference type="PANTHER" id="PTHR30081">
    <property type="entry name" value="PROTEIN-EXPORT MEMBRANE PROTEIN SEC"/>
    <property type="match status" value="1"/>
</dbReference>
<evidence type="ECO:0000256" key="3">
    <source>
        <dbReference type="ARBA" id="ARBA00022475"/>
    </source>
</evidence>
<feature type="transmembrane region" description="Helical" evidence="9">
    <location>
        <begin position="413"/>
        <end position="437"/>
    </location>
</feature>
<keyword evidence="7 9" id="KW-0811">Translocation</keyword>
<evidence type="ECO:0000256" key="1">
    <source>
        <dbReference type="ARBA" id="ARBA00004651"/>
    </source>
</evidence>
<feature type="transmembrane region" description="Helical" evidence="9">
    <location>
        <begin position="597"/>
        <end position="614"/>
    </location>
</feature>
<dbReference type="EMBL" id="FNZX01000014">
    <property type="protein sequence ID" value="SEK91361.1"/>
    <property type="molecule type" value="Genomic_DNA"/>
</dbReference>
<name>A0A1H7KX21_9FIRM</name>
<evidence type="ECO:0000259" key="11">
    <source>
        <dbReference type="Pfam" id="PF02355"/>
    </source>
</evidence>
<evidence type="ECO:0000256" key="9">
    <source>
        <dbReference type="HAMAP-Rule" id="MF_01463"/>
    </source>
</evidence>
<dbReference type="InterPro" id="IPR054384">
    <property type="entry name" value="SecDF_P1_head"/>
</dbReference>
<gene>
    <name evidence="9" type="primary">secD</name>
    <name evidence="10" type="synonym">secF</name>
    <name evidence="14" type="ORF">SAMN02910377_02161</name>
</gene>
<keyword evidence="4 9" id="KW-0812">Transmembrane</keyword>
<keyword evidence="6 9" id="KW-1133">Transmembrane helix</keyword>
<dbReference type="NCBIfam" id="TIGR01129">
    <property type="entry name" value="secD"/>
    <property type="match status" value="1"/>
</dbReference>
<feature type="domain" description="Protein export membrane protein SecD/SecF C-terminal" evidence="11">
    <location>
        <begin position="270"/>
        <end position="434"/>
    </location>
</feature>
<feature type="transmembrane region" description="Helical" evidence="9">
    <location>
        <begin position="621"/>
        <end position="643"/>
    </location>
</feature>
<feature type="transmembrane region" description="Helical" evidence="9">
    <location>
        <begin position="318"/>
        <end position="337"/>
    </location>
</feature>
<dbReference type="InterPro" id="IPR022813">
    <property type="entry name" value="SecD/SecF_arch_bac"/>
</dbReference>
<feature type="domain" description="Protein translocase subunit SecDF P1" evidence="12">
    <location>
        <begin position="75"/>
        <end position="129"/>
    </location>
</feature>
<dbReference type="Gene3D" id="3.30.70.3400">
    <property type="match status" value="1"/>
</dbReference>
<feature type="transmembrane region" description="Helical" evidence="9">
    <location>
        <begin position="704"/>
        <end position="722"/>
    </location>
</feature>
<proteinExistence type="inferred from homology"/>
<organism evidence="14 15">
    <name type="scientific">Pseudobutyrivibrio ruminis</name>
    <dbReference type="NCBI Taxonomy" id="46206"/>
    <lineage>
        <taxon>Bacteria</taxon>
        <taxon>Bacillati</taxon>
        <taxon>Bacillota</taxon>
        <taxon>Clostridia</taxon>
        <taxon>Lachnospirales</taxon>
        <taxon>Lachnospiraceae</taxon>
        <taxon>Pseudobutyrivibrio</taxon>
    </lineage>
</organism>
<dbReference type="AlphaFoldDB" id="A0A1H7KX21"/>
<dbReference type="NCBIfam" id="TIGR00966">
    <property type="entry name" value="transloc_SecF"/>
    <property type="match status" value="1"/>
</dbReference>
<dbReference type="PANTHER" id="PTHR30081:SF1">
    <property type="entry name" value="PROTEIN TRANSLOCASE SUBUNIT SECD"/>
    <property type="match status" value="1"/>
</dbReference>
<dbReference type="HAMAP" id="MF_01463_B">
    <property type="entry name" value="SecD_B"/>
    <property type="match status" value="1"/>
</dbReference>
<evidence type="ECO:0000313" key="14">
    <source>
        <dbReference type="EMBL" id="SEK91361.1"/>
    </source>
</evidence>
<evidence type="ECO:0000256" key="8">
    <source>
        <dbReference type="ARBA" id="ARBA00023136"/>
    </source>
</evidence>
<feature type="transmembrane region" description="Helical" evidence="9">
    <location>
        <begin position="12"/>
        <end position="31"/>
    </location>
</feature>
<dbReference type="GO" id="GO:0043952">
    <property type="term" value="P:protein transport by the Sec complex"/>
    <property type="evidence" value="ECO:0007669"/>
    <property type="project" value="UniProtKB-UniRule"/>
</dbReference>
<keyword evidence="15" id="KW-1185">Reference proteome</keyword>
<feature type="transmembrane region" description="Helical" evidence="9">
    <location>
        <begin position="728"/>
        <end position="754"/>
    </location>
</feature>
<dbReference type="GO" id="GO:0005886">
    <property type="term" value="C:plasma membrane"/>
    <property type="evidence" value="ECO:0007669"/>
    <property type="project" value="UniProtKB-SubCell"/>
</dbReference>
<feature type="domain" description="SecDF P1 head subdomain" evidence="13">
    <location>
        <begin position="166"/>
        <end position="267"/>
    </location>
</feature>
<keyword evidence="5 9" id="KW-0653">Protein transport</keyword>
<protein>
    <recommendedName>
        <fullName evidence="9 10">Multifunctional fusion protein</fullName>
    </recommendedName>
    <domain>
        <recommendedName>
            <fullName evidence="9">Protein translocase subunit SecD</fullName>
        </recommendedName>
    </domain>
    <domain>
        <recommendedName>
            <fullName evidence="10">Protein-export membrane protein SecF</fullName>
        </recommendedName>
    </domain>
</protein>
<accession>A0A1H7KX21</accession>
<evidence type="ECO:0000256" key="4">
    <source>
        <dbReference type="ARBA" id="ARBA00022692"/>
    </source>
</evidence>
<dbReference type="GO" id="GO:0065002">
    <property type="term" value="P:intracellular protein transmembrane transport"/>
    <property type="evidence" value="ECO:0007669"/>
    <property type="project" value="UniProtKB-UniRule"/>
</dbReference>
<evidence type="ECO:0000256" key="10">
    <source>
        <dbReference type="HAMAP-Rule" id="MF_01464"/>
    </source>
</evidence>
<keyword evidence="3 9" id="KW-1003">Cell membrane</keyword>
<dbReference type="InterPro" id="IPR022645">
    <property type="entry name" value="SecD/SecF_bac"/>
</dbReference>
<dbReference type="InterPro" id="IPR055344">
    <property type="entry name" value="SecD_SecF_C_bact"/>
</dbReference>
<comment type="similarity">
    <text evidence="9">Belongs to the SecD/SecF family. SecD subfamily.</text>
</comment>
<dbReference type="Gene3D" id="1.20.1640.10">
    <property type="entry name" value="Multidrug efflux transporter AcrB transmembrane domain"/>
    <property type="match status" value="2"/>
</dbReference>
<dbReference type="GO" id="GO:0006605">
    <property type="term" value="P:protein targeting"/>
    <property type="evidence" value="ECO:0007669"/>
    <property type="project" value="UniProtKB-UniRule"/>
</dbReference>
<dbReference type="Proteomes" id="UP000182321">
    <property type="component" value="Unassembled WGS sequence"/>
</dbReference>
<dbReference type="Pfam" id="PF21760">
    <property type="entry name" value="SecD_1st"/>
    <property type="match status" value="1"/>
</dbReference>
<evidence type="ECO:0000259" key="13">
    <source>
        <dbReference type="Pfam" id="PF22599"/>
    </source>
</evidence>
<evidence type="ECO:0000256" key="6">
    <source>
        <dbReference type="ARBA" id="ARBA00022989"/>
    </source>
</evidence>
<feature type="transmembrane region" description="Helical" evidence="9">
    <location>
        <begin position="649"/>
        <end position="670"/>
    </location>
</feature>
<feature type="transmembrane region" description="Helical" evidence="9">
    <location>
        <begin position="291"/>
        <end position="311"/>
    </location>
</feature>
<comment type="similarity">
    <text evidence="10">Belongs to the SecD/SecF family. SecF subfamily.</text>
</comment>
<feature type="transmembrane region" description="Helical" evidence="9">
    <location>
        <begin position="385"/>
        <end position="407"/>
    </location>
</feature>
<sequence length="762" mass="81328">MRRLKKGQGIAWLVAFVVILGLLGYYAALVLTGTINKTDDSLKLGLDLDGGVSITYEAVGDTPTDEQMEDTILKLQQRIENDLGEESSTTEANVYRVGDKRITVEIPGVSDANALLEELGTPGTLYFITQYDIEGNPNYTINGYDADGNIDGTLNYDIDTLIDNGSVIATGTNVTSAQAATQTNQTTNATEYVVQLRFDDEGTTAFSAATTAASLTGDSIAIYYDGKFVSVPTVKNAISDGNCIIEGMDSYEQAQKLASYIRIGGLDIELTELESQVVGAQLGSDALRTSLIAAGVGLVIVMLFLIAMYLAPGVVASLALALYTAMLIGILKAFDITLTLPGIAGMILSIGMAVDANVICFARIREEIKNGRPVISAIETGFSKALSAILDGNITTLIAAAVLGILGSGTVKGFAITLALGVVLSMFTALVITRILMNSFYALGIRSPKAYGKAKEPTKFDFVGKKAIFITISVAIIAAGFVTMGVFKAKDGAGLNYSLEFLGGTSTTVDFNETYTLEQLDSIVVPDIASTLDISEGSIQTTTVDGSNQAIFKTRTLTLDERTALNEMLESKYSVAEDSITSQSIGSTISGEMRSQSTIAVIVAVLCMLVYIWFRFKDIRFASSAIIALIHDVLIVLSLYAFARISVGSAFIACMLTVIGYSVNDTIVVFDRIRENHKAIRTETVENLKELANSSLAQTLSRSISTSITTAIMVLMLLILGVSSIREFALPLLAGVIAGTYSSIFIATQLWYIFRVSGKKSN</sequence>
<evidence type="ECO:0000313" key="15">
    <source>
        <dbReference type="Proteomes" id="UP000182321"/>
    </source>
</evidence>
<comment type="subcellular location">
    <subcellularLocation>
        <location evidence="1 9">Cell membrane</location>
        <topology evidence="1 9">Multi-pass membrane protein</topology>
    </subcellularLocation>
</comment>
<reference evidence="15" key="1">
    <citation type="submission" date="2016-10" db="EMBL/GenBank/DDBJ databases">
        <authorList>
            <person name="Varghese N."/>
        </authorList>
    </citation>
    <scope>NUCLEOTIDE SEQUENCE [LARGE SCALE GENOMIC DNA]</scope>
    <source>
        <strain evidence="15">ACV-9</strain>
    </source>
</reference>
<comment type="caution">
    <text evidence="9">Lacks conserved residue(s) required for the propagation of feature annotation.</text>
</comment>
<evidence type="ECO:0000256" key="5">
    <source>
        <dbReference type="ARBA" id="ARBA00022927"/>
    </source>
</evidence>
<feature type="transmembrane region" description="Helical" evidence="9">
    <location>
        <begin position="467"/>
        <end position="487"/>
    </location>
</feature>
<comment type="subunit">
    <text evidence="10">Forms a complex with SecD. Part of the essential Sec protein translocation apparatus which comprises SecA, SecYEG and auxiliary proteins SecDF. Other proteins may also be involved.</text>
</comment>
<evidence type="ECO:0000256" key="2">
    <source>
        <dbReference type="ARBA" id="ARBA00022448"/>
    </source>
</evidence>
<feature type="domain" description="Protein export membrane protein SecD/SecF C-terminal" evidence="11">
    <location>
        <begin position="576"/>
        <end position="754"/>
    </location>
</feature>
<dbReference type="InterPro" id="IPR048634">
    <property type="entry name" value="SecD_SecF_C"/>
</dbReference>
<comment type="subunit">
    <text evidence="9">Forms a complex with SecF. Part of the essential Sec protein translocation apparatus which comprises SecA, SecYEG and auxiliary proteins SecDF. Other proteins may also be involved.</text>
</comment>
<dbReference type="SUPFAM" id="SSF82866">
    <property type="entry name" value="Multidrug efflux transporter AcrB transmembrane domain"/>
    <property type="match status" value="2"/>
</dbReference>
<feature type="transmembrane region" description="Helical" evidence="9">
    <location>
        <begin position="343"/>
        <end position="364"/>
    </location>
</feature>
<dbReference type="InterPro" id="IPR048631">
    <property type="entry name" value="SecD_1st"/>
</dbReference>
<dbReference type="FunFam" id="1.20.1640.10:FF:000004">
    <property type="entry name" value="Protein translocase subunit SecD"/>
    <property type="match status" value="1"/>
</dbReference>
<dbReference type="PRINTS" id="PR01755">
    <property type="entry name" value="SECFTRNLCASE"/>
</dbReference>
<dbReference type="InterPro" id="IPR005791">
    <property type="entry name" value="SecD"/>
</dbReference>
<keyword evidence="2 9" id="KW-0813">Transport</keyword>
<keyword evidence="8 9" id="KW-0472">Membrane</keyword>
<dbReference type="Pfam" id="PF22599">
    <property type="entry name" value="SecDF_P1_head"/>
    <property type="match status" value="1"/>
</dbReference>
<dbReference type="GO" id="GO:0015450">
    <property type="term" value="F:protein-transporting ATPase activity"/>
    <property type="evidence" value="ECO:0007669"/>
    <property type="project" value="InterPro"/>
</dbReference>
<dbReference type="Pfam" id="PF02355">
    <property type="entry name" value="SecD_SecF_C"/>
    <property type="match status" value="2"/>
</dbReference>
<dbReference type="NCBIfam" id="TIGR00916">
    <property type="entry name" value="2A0604s01"/>
    <property type="match status" value="2"/>
</dbReference>